<keyword evidence="3" id="KW-0479">Metal-binding</keyword>
<evidence type="ECO:0000256" key="5">
    <source>
        <dbReference type="ARBA" id="ARBA00037900"/>
    </source>
</evidence>
<feature type="domain" description="Isochorismatase-like" evidence="8">
    <location>
        <begin position="24"/>
        <end position="224"/>
    </location>
</feature>
<dbReference type="PANTHER" id="PTHR11080:SF2">
    <property type="entry name" value="LD05707P"/>
    <property type="match status" value="1"/>
</dbReference>
<dbReference type="GO" id="GO:0008936">
    <property type="term" value="F:nicotinamidase activity"/>
    <property type="evidence" value="ECO:0007669"/>
    <property type="project" value="UniProtKB-EC"/>
</dbReference>
<comment type="similarity">
    <text evidence="1">Belongs to the isochorismatase family.</text>
</comment>
<gene>
    <name evidence="9" type="ORF">CGZ88_0152</name>
</gene>
<reference evidence="9 10" key="1">
    <citation type="submission" date="2017-07" db="EMBL/GenBank/DDBJ databases">
        <title>Bifidobacterium novel species.</title>
        <authorList>
            <person name="Lugli G.A."/>
            <person name="Milani C."/>
            <person name="Duranti S."/>
            <person name="Mangifesta M."/>
        </authorList>
    </citation>
    <scope>NUCLEOTIDE SEQUENCE [LARGE SCALE GENOMIC DNA]</scope>
    <source>
        <strain evidence="10">Goo31D</strain>
    </source>
</reference>
<dbReference type="OrthoDB" id="9791276at2"/>
<comment type="pathway">
    <text evidence="5">Cofactor biosynthesis; nicotinate biosynthesis; nicotinate from nicotinamide: step 1/1.</text>
</comment>
<evidence type="ECO:0000256" key="1">
    <source>
        <dbReference type="ARBA" id="ARBA00006336"/>
    </source>
</evidence>
<organism evidence="9 10">
    <name type="scientific">Bifidobacterium anseris</name>
    <dbReference type="NCBI Taxonomy" id="2020963"/>
    <lineage>
        <taxon>Bacteria</taxon>
        <taxon>Bacillati</taxon>
        <taxon>Actinomycetota</taxon>
        <taxon>Actinomycetes</taxon>
        <taxon>Bifidobacteriales</taxon>
        <taxon>Bifidobacteriaceae</taxon>
        <taxon>Bifidobacterium</taxon>
    </lineage>
</organism>
<name>A0A2N5J199_9BIFI</name>
<evidence type="ECO:0000313" key="10">
    <source>
        <dbReference type="Proteomes" id="UP000234935"/>
    </source>
</evidence>
<evidence type="ECO:0000259" key="8">
    <source>
        <dbReference type="Pfam" id="PF00857"/>
    </source>
</evidence>
<dbReference type="Gene3D" id="3.40.50.850">
    <property type="entry name" value="Isochorismatase-like"/>
    <property type="match status" value="1"/>
</dbReference>
<protein>
    <recommendedName>
        <fullName evidence="6">nicotinamidase</fullName>
        <ecNumber evidence="6">3.5.1.19</ecNumber>
    </recommendedName>
    <alternativeName>
        <fullName evidence="7">Nicotinamide deamidase</fullName>
    </alternativeName>
</protein>
<dbReference type="Proteomes" id="UP000234935">
    <property type="component" value="Unassembled WGS sequence"/>
</dbReference>
<evidence type="ECO:0000256" key="7">
    <source>
        <dbReference type="ARBA" id="ARBA00043224"/>
    </source>
</evidence>
<dbReference type="Pfam" id="PF00857">
    <property type="entry name" value="Isochorismatase"/>
    <property type="match status" value="1"/>
</dbReference>
<dbReference type="InterPro" id="IPR000868">
    <property type="entry name" value="Isochorismatase-like_dom"/>
</dbReference>
<dbReference type="PANTHER" id="PTHR11080">
    <property type="entry name" value="PYRAZINAMIDASE/NICOTINAMIDASE"/>
    <property type="match status" value="1"/>
</dbReference>
<dbReference type="SUPFAM" id="SSF52499">
    <property type="entry name" value="Isochorismatase-like hydrolases"/>
    <property type="match status" value="1"/>
</dbReference>
<evidence type="ECO:0000256" key="4">
    <source>
        <dbReference type="ARBA" id="ARBA00022801"/>
    </source>
</evidence>
<dbReference type="GO" id="GO:0046872">
    <property type="term" value="F:metal ion binding"/>
    <property type="evidence" value="ECO:0007669"/>
    <property type="project" value="UniProtKB-KW"/>
</dbReference>
<evidence type="ECO:0000313" key="9">
    <source>
        <dbReference type="EMBL" id="PLS27990.1"/>
    </source>
</evidence>
<evidence type="ECO:0000256" key="6">
    <source>
        <dbReference type="ARBA" id="ARBA00039017"/>
    </source>
</evidence>
<evidence type="ECO:0000256" key="2">
    <source>
        <dbReference type="ARBA" id="ARBA00022642"/>
    </source>
</evidence>
<dbReference type="RefSeq" id="WP_081664062.1">
    <property type="nucleotide sequence ID" value="NZ_NMYC01000001.1"/>
</dbReference>
<accession>A0A2N5J199</accession>
<dbReference type="InterPro" id="IPR036380">
    <property type="entry name" value="Isochorismatase-like_sf"/>
</dbReference>
<keyword evidence="4" id="KW-0378">Hydrolase</keyword>
<evidence type="ECO:0000256" key="3">
    <source>
        <dbReference type="ARBA" id="ARBA00022723"/>
    </source>
</evidence>
<sequence length="229" mass="24797">MRGARPGACEGACIRIANVCTKKTALIIVDVQPTFTEGGELAVEGGEAVAQTIHDFVERERGRYALIATTQDWHVDPGDHWSAQPDYVDTWPRHGVAGSANARLHPAIESLDVPHHIRKGQYAAAYSGFEGVEDNDERIPTRDEVDAAMAAGRSLDALLRAHGVTRVDIVGIALSHCVRDTALDAVARGYETRVYEDLSVPVSAQLGAQAVERMRDAGVTIIEGERYVD</sequence>
<keyword evidence="2" id="KW-0662">Pyridine nucleotide biosynthesis</keyword>
<comment type="caution">
    <text evidence="9">The sequence shown here is derived from an EMBL/GenBank/DDBJ whole genome shotgun (WGS) entry which is preliminary data.</text>
</comment>
<dbReference type="AlphaFoldDB" id="A0A2N5J199"/>
<dbReference type="GO" id="GO:0019363">
    <property type="term" value="P:pyridine nucleotide biosynthetic process"/>
    <property type="evidence" value="ECO:0007669"/>
    <property type="project" value="UniProtKB-KW"/>
</dbReference>
<dbReference type="EMBL" id="NMYC01000001">
    <property type="protein sequence ID" value="PLS27990.1"/>
    <property type="molecule type" value="Genomic_DNA"/>
</dbReference>
<proteinExistence type="inferred from homology"/>
<keyword evidence="10" id="KW-1185">Reference proteome</keyword>
<dbReference type="EC" id="3.5.1.19" evidence="6"/>
<dbReference type="InterPro" id="IPR052347">
    <property type="entry name" value="Isochorismatase_Nicotinamidase"/>
</dbReference>